<proteinExistence type="predicted"/>
<organism evidence="2 3">
    <name type="scientific">Flavobacterium agricola</name>
    <dbReference type="NCBI Taxonomy" id="2870839"/>
    <lineage>
        <taxon>Bacteria</taxon>
        <taxon>Pseudomonadati</taxon>
        <taxon>Bacteroidota</taxon>
        <taxon>Flavobacteriia</taxon>
        <taxon>Flavobacteriales</taxon>
        <taxon>Flavobacteriaceae</taxon>
        <taxon>Flavobacterium</taxon>
    </lineage>
</organism>
<feature type="transmembrane region" description="Helical" evidence="1">
    <location>
        <begin position="7"/>
        <end position="25"/>
    </location>
</feature>
<keyword evidence="1" id="KW-1133">Transmembrane helix</keyword>
<keyword evidence="1" id="KW-0812">Transmembrane</keyword>
<protein>
    <submittedName>
        <fullName evidence="2">Uncharacterized protein</fullName>
    </submittedName>
</protein>
<dbReference type="InterPro" id="IPR055529">
    <property type="entry name" value="DUF7103"/>
</dbReference>
<dbReference type="Pfam" id="PF23396">
    <property type="entry name" value="DUF7103"/>
    <property type="match status" value="1"/>
</dbReference>
<reference evidence="2" key="1">
    <citation type="submission" date="2021-08" db="EMBL/GenBank/DDBJ databases">
        <title>Flavobacterium sp. strain CC-SYL302.</title>
        <authorList>
            <person name="Lin S.-Y."/>
            <person name="Lee T.-H."/>
            <person name="Young C.-C."/>
        </authorList>
    </citation>
    <scope>NUCLEOTIDE SEQUENCE</scope>
    <source>
        <strain evidence="2">CC-SYL302</strain>
    </source>
</reference>
<dbReference type="EMBL" id="CP081495">
    <property type="protein sequence ID" value="UYW02128.1"/>
    <property type="molecule type" value="Genomic_DNA"/>
</dbReference>
<dbReference type="RefSeq" id="WP_264434622.1">
    <property type="nucleotide sequence ID" value="NZ_CP081495.1"/>
</dbReference>
<name>A0ABY6M3V0_9FLAO</name>
<evidence type="ECO:0000313" key="3">
    <source>
        <dbReference type="Proteomes" id="UP001163328"/>
    </source>
</evidence>
<sequence length="165" mass="18512">MEKRILKLELILALFLFFIPVVLIGVTNEIRPSISDYAYSKSNDVFTALLTIAGALFIYNGVINREKWYNIVLGCSLIGIGVTPHLDYAVLHYSFAALFFIGSIAVMIIYSSQQQRFLKVMLALIVLTALIGCFAFKWYSLLVAEWIGLIPIAVHFIGESTQKLD</sequence>
<feature type="transmembrane region" description="Helical" evidence="1">
    <location>
        <begin position="92"/>
        <end position="110"/>
    </location>
</feature>
<accession>A0ABY6M3V0</accession>
<evidence type="ECO:0000313" key="2">
    <source>
        <dbReference type="EMBL" id="UYW02128.1"/>
    </source>
</evidence>
<keyword evidence="3" id="KW-1185">Reference proteome</keyword>
<feature type="transmembrane region" description="Helical" evidence="1">
    <location>
        <begin position="45"/>
        <end position="63"/>
    </location>
</feature>
<dbReference type="Proteomes" id="UP001163328">
    <property type="component" value="Chromosome"/>
</dbReference>
<gene>
    <name evidence="2" type="ORF">K5I29_04300</name>
</gene>
<feature type="transmembrane region" description="Helical" evidence="1">
    <location>
        <begin position="68"/>
        <end position="86"/>
    </location>
</feature>
<keyword evidence="1" id="KW-0472">Membrane</keyword>
<feature type="transmembrane region" description="Helical" evidence="1">
    <location>
        <begin position="117"/>
        <end position="139"/>
    </location>
</feature>
<evidence type="ECO:0000256" key="1">
    <source>
        <dbReference type="SAM" id="Phobius"/>
    </source>
</evidence>